<name>A0AAU9PA78_9ASTR</name>
<evidence type="ECO:0000256" key="1">
    <source>
        <dbReference type="SAM" id="MobiDB-lite"/>
    </source>
</evidence>
<keyword evidence="3" id="KW-1185">Reference proteome</keyword>
<dbReference type="EMBL" id="CAKMRJ010005523">
    <property type="protein sequence ID" value="CAH1446837.1"/>
    <property type="molecule type" value="Genomic_DNA"/>
</dbReference>
<reference evidence="2 3" key="1">
    <citation type="submission" date="2022-01" db="EMBL/GenBank/DDBJ databases">
        <authorList>
            <person name="Xiong W."/>
            <person name="Schranz E."/>
        </authorList>
    </citation>
    <scope>NUCLEOTIDE SEQUENCE [LARGE SCALE GENOMIC DNA]</scope>
</reference>
<feature type="region of interest" description="Disordered" evidence="1">
    <location>
        <begin position="1"/>
        <end position="75"/>
    </location>
</feature>
<protein>
    <submittedName>
        <fullName evidence="2">Uncharacterized protein</fullName>
    </submittedName>
</protein>
<feature type="compositionally biased region" description="Basic and acidic residues" evidence="1">
    <location>
        <begin position="1"/>
        <end position="10"/>
    </location>
</feature>
<proteinExistence type="predicted"/>
<gene>
    <name evidence="2" type="ORF">LVIROSA_LOCUS32497</name>
</gene>
<feature type="compositionally biased region" description="Acidic residues" evidence="1">
    <location>
        <begin position="53"/>
        <end position="75"/>
    </location>
</feature>
<accession>A0AAU9PA78</accession>
<sequence length="148" mass="16362">MLRLILKDVPFESQHVPESQPIPNGFNGIDENQEESDYEDGVDETQDEKANEDGVDATQEDTNEDGTDDDEEGVDDTQVRSMNLLSGFVGIHDVHLPTGYSQKHVALNACLLDQILLLLPTQLEDAIFFGKNLSGGVIRAKYRLGAFI</sequence>
<dbReference type="AlphaFoldDB" id="A0AAU9PA78"/>
<evidence type="ECO:0000313" key="2">
    <source>
        <dbReference type="EMBL" id="CAH1446837.1"/>
    </source>
</evidence>
<comment type="caution">
    <text evidence="2">The sequence shown here is derived from an EMBL/GenBank/DDBJ whole genome shotgun (WGS) entry which is preliminary data.</text>
</comment>
<evidence type="ECO:0000313" key="3">
    <source>
        <dbReference type="Proteomes" id="UP001157418"/>
    </source>
</evidence>
<feature type="compositionally biased region" description="Acidic residues" evidence="1">
    <location>
        <begin position="31"/>
        <end position="46"/>
    </location>
</feature>
<organism evidence="2 3">
    <name type="scientific">Lactuca virosa</name>
    <dbReference type="NCBI Taxonomy" id="75947"/>
    <lineage>
        <taxon>Eukaryota</taxon>
        <taxon>Viridiplantae</taxon>
        <taxon>Streptophyta</taxon>
        <taxon>Embryophyta</taxon>
        <taxon>Tracheophyta</taxon>
        <taxon>Spermatophyta</taxon>
        <taxon>Magnoliopsida</taxon>
        <taxon>eudicotyledons</taxon>
        <taxon>Gunneridae</taxon>
        <taxon>Pentapetalae</taxon>
        <taxon>asterids</taxon>
        <taxon>campanulids</taxon>
        <taxon>Asterales</taxon>
        <taxon>Asteraceae</taxon>
        <taxon>Cichorioideae</taxon>
        <taxon>Cichorieae</taxon>
        <taxon>Lactucinae</taxon>
        <taxon>Lactuca</taxon>
    </lineage>
</organism>
<dbReference type="Proteomes" id="UP001157418">
    <property type="component" value="Unassembled WGS sequence"/>
</dbReference>